<dbReference type="InterPro" id="IPR017871">
    <property type="entry name" value="ABC_transporter-like_CS"/>
</dbReference>
<proteinExistence type="inferred from homology"/>
<dbReference type="GO" id="GO:0005524">
    <property type="term" value="F:ATP binding"/>
    <property type="evidence" value="ECO:0007669"/>
    <property type="project" value="UniProtKB-KW"/>
</dbReference>
<evidence type="ECO:0000313" key="6">
    <source>
        <dbReference type="EMBL" id="CAV27680.1"/>
    </source>
</evidence>
<dbReference type="InterPro" id="IPR003593">
    <property type="entry name" value="AAA+_ATPase"/>
</dbReference>
<dbReference type="AlphaFoldDB" id="B7VU19"/>
<dbReference type="GO" id="GO:0044874">
    <property type="term" value="P:lipoprotein localization to outer membrane"/>
    <property type="evidence" value="ECO:0007669"/>
    <property type="project" value="TreeGrafter"/>
</dbReference>
<dbReference type="GO" id="GO:0005886">
    <property type="term" value="C:plasma membrane"/>
    <property type="evidence" value="ECO:0007669"/>
    <property type="project" value="TreeGrafter"/>
</dbReference>
<feature type="domain" description="ABC transporter" evidence="5">
    <location>
        <begin position="7"/>
        <end position="236"/>
    </location>
</feature>
<dbReference type="GO" id="GO:0016887">
    <property type="term" value="F:ATP hydrolysis activity"/>
    <property type="evidence" value="ECO:0007669"/>
    <property type="project" value="InterPro"/>
</dbReference>
<dbReference type="SUPFAM" id="SSF52540">
    <property type="entry name" value="P-loop containing nucleoside triphosphate hydrolases"/>
    <property type="match status" value="1"/>
</dbReference>
<organism evidence="6 7">
    <name type="scientific">Vibrio atlanticus (strain LGP32)</name>
    <name type="common">Vibrio splendidus (strain Mel32)</name>
    <dbReference type="NCBI Taxonomy" id="575788"/>
    <lineage>
        <taxon>Bacteria</taxon>
        <taxon>Pseudomonadati</taxon>
        <taxon>Pseudomonadota</taxon>
        <taxon>Gammaproteobacteria</taxon>
        <taxon>Vibrionales</taxon>
        <taxon>Vibrionaceae</taxon>
        <taxon>Vibrio</taxon>
    </lineage>
</organism>
<evidence type="ECO:0000256" key="4">
    <source>
        <dbReference type="ARBA" id="ARBA00038388"/>
    </source>
</evidence>
<dbReference type="GO" id="GO:0089705">
    <property type="term" value="P:protein localization to outer membrane"/>
    <property type="evidence" value="ECO:0007669"/>
    <property type="project" value="TreeGrafter"/>
</dbReference>
<dbReference type="HOGENOM" id="CLU_000604_1_22_6"/>
<protein>
    <submittedName>
        <fullName evidence="6">ABC transporter: ATP-binding protein</fullName>
    </submittedName>
</protein>
<dbReference type="PROSITE" id="PS50893">
    <property type="entry name" value="ABC_TRANSPORTER_2"/>
    <property type="match status" value="1"/>
</dbReference>
<evidence type="ECO:0000256" key="3">
    <source>
        <dbReference type="ARBA" id="ARBA00022840"/>
    </source>
</evidence>
<keyword evidence="1" id="KW-0813">Transport</keyword>
<dbReference type="InterPro" id="IPR027417">
    <property type="entry name" value="P-loop_NTPase"/>
</dbReference>
<sequence>MEDKGMIEFKNIGKAYVTGGQRVDALNGVDGHIQRGEMVALCGPSGSGKSTLLNILGLLDMDYRGQINIDGQPYPTEQIAAARFRRQSLGFVFQRFNLVPVMTALENVAYPLMLNQCSKQEQQSRAQDMLERVGLGDYVHHRPDNLSGGQQQRVAIARALIHNPSLVIADEPTASLDSHTANLVIDIMKELGHEMGTTFIVATHDPRMAQRCDRVIELIDGQLAPQTTATEAISWAS</sequence>
<reference evidence="6 7" key="1">
    <citation type="submission" date="2009-02" db="EMBL/GenBank/DDBJ databases">
        <title>Vibrio splendidus str. LGP32 complete genome.</title>
        <authorList>
            <person name="Mazel D."/>
            <person name="Le Roux F."/>
        </authorList>
    </citation>
    <scope>NUCLEOTIDE SEQUENCE [LARGE SCALE GENOMIC DNA]</scope>
    <source>
        <strain evidence="6 7">LGP32</strain>
    </source>
</reference>
<dbReference type="Pfam" id="PF00005">
    <property type="entry name" value="ABC_tran"/>
    <property type="match status" value="1"/>
</dbReference>
<dbReference type="STRING" id="575788.VS_II1492"/>
<name>B7VU19_VIBA3</name>
<dbReference type="EMBL" id="FM954973">
    <property type="protein sequence ID" value="CAV27680.1"/>
    <property type="molecule type" value="Genomic_DNA"/>
</dbReference>
<dbReference type="KEGG" id="vsp:VS_II1492"/>
<keyword evidence="3 6" id="KW-0067">ATP-binding</keyword>
<dbReference type="Gene3D" id="3.40.50.300">
    <property type="entry name" value="P-loop containing nucleotide triphosphate hydrolases"/>
    <property type="match status" value="1"/>
</dbReference>
<evidence type="ECO:0000259" key="5">
    <source>
        <dbReference type="PROSITE" id="PS50893"/>
    </source>
</evidence>
<dbReference type="GO" id="GO:0022857">
    <property type="term" value="F:transmembrane transporter activity"/>
    <property type="evidence" value="ECO:0007669"/>
    <property type="project" value="UniProtKB-ARBA"/>
</dbReference>
<dbReference type="PANTHER" id="PTHR24220">
    <property type="entry name" value="IMPORT ATP-BINDING PROTEIN"/>
    <property type="match status" value="1"/>
</dbReference>
<dbReference type="eggNOG" id="COG1136">
    <property type="taxonomic scope" value="Bacteria"/>
</dbReference>
<gene>
    <name evidence="6" type="ordered locus">VS_II1492</name>
</gene>
<dbReference type="CDD" id="cd03255">
    <property type="entry name" value="ABC_MJ0796_LolCDE_FtsE"/>
    <property type="match status" value="1"/>
</dbReference>
<dbReference type="GO" id="GO:1902495">
    <property type="term" value="C:transmembrane transporter complex"/>
    <property type="evidence" value="ECO:0007669"/>
    <property type="project" value="UniProtKB-ARBA"/>
</dbReference>
<dbReference type="InterPro" id="IPR015854">
    <property type="entry name" value="ABC_transpr_LolD-like"/>
</dbReference>
<keyword evidence="2" id="KW-0547">Nucleotide-binding</keyword>
<evidence type="ECO:0000313" key="7">
    <source>
        <dbReference type="Proteomes" id="UP000009100"/>
    </source>
</evidence>
<evidence type="ECO:0000256" key="1">
    <source>
        <dbReference type="ARBA" id="ARBA00022448"/>
    </source>
</evidence>
<dbReference type="Proteomes" id="UP000009100">
    <property type="component" value="Chromosome 2"/>
</dbReference>
<dbReference type="InterPro" id="IPR017911">
    <property type="entry name" value="MacB-like_ATP-bd"/>
</dbReference>
<comment type="similarity">
    <text evidence="4">Belongs to the ABC transporter superfamily. Macrolide exporter (TC 3.A.1.122) family.</text>
</comment>
<dbReference type="InterPro" id="IPR003439">
    <property type="entry name" value="ABC_transporter-like_ATP-bd"/>
</dbReference>
<dbReference type="PANTHER" id="PTHR24220:SF689">
    <property type="entry name" value="LIPOPROTEIN-RELEASING SYSTEM ATP-BINDING PROTEIN LOLD"/>
    <property type="match status" value="1"/>
</dbReference>
<accession>B7VU19</accession>
<evidence type="ECO:0000256" key="2">
    <source>
        <dbReference type="ARBA" id="ARBA00022741"/>
    </source>
</evidence>
<dbReference type="PROSITE" id="PS00211">
    <property type="entry name" value="ABC_TRANSPORTER_1"/>
    <property type="match status" value="1"/>
</dbReference>
<dbReference type="FunFam" id="3.40.50.300:FF:000032">
    <property type="entry name" value="Export ABC transporter ATP-binding protein"/>
    <property type="match status" value="1"/>
</dbReference>
<dbReference type="SMART" id="SM00382">
    <property type="entry name" value="AAA"/>
    <property type="match status" value="1"/>
</dbReference>